<keyword evidence="3" id="KW-1185">Reference proteome</keyword>
<accession>A0A0C3LC68</accession>
<sequence>MPGGRQNANPTAAARLPRPWKRHASPPKHFHLLDVPKLSKRDNLPISIVKRSAVAAAPI</sequence>
<feature type="region of interest" description="Disordered" evidence="1">
    <location>
        <begin position="1"/>
        <end position="28"/>
    </location>
</feature>
<name>A0A0C3LC68_9AGAM</name>
<reference evidence="2 3" key="1">
    <citation type="submission" date="2014-04" db="EMBL/GenBank/DDBJ databases">
        <authorList>
            <consortium name="DOE Joint Genome Institute"/>
            <person name="Kuo A."/>
            <person name="Girlanda M."/>
            <person name="Perotto S."/>
            <person name="Kohler A."/>
            <person name="Nagy L.G."/>
            <person name="Floudas D."/>
            <person name="Copeland A."/>
            <person name="Barry K.W."/>
            <person name="Cichocki N."/>
            <person name="Veneault-Fourrey C."/>
            <person name="LaButti K."/>
            <person name="Lindquist E.A."/>
            <person name="Lipzen A."/>
            <person name="Lundell T."/>
            <person name="Morin E."/>
            <person name="Murat C."/>
            <person name="Sun H."/>
            <person name="Tunlid A."/>
            <person name="Henrissat B."/>
            <person name="Grigoriev I.V."/>
            <person name="Hibbett D.S."/>
            <person name="Martin F."/>
            <person name="Nordberg H.P."/>
            <person name="Cantor M.N."/>
            <person name="Hua S.X."/>
        </authorList>
    </citation>
    <scope>NUCLEOTIDE SEQUENCE [LARGE SCALE GENOMIC DNA]</scope>
    <source>
        <strain evidence="2 3">MUT 4182</strain>
    </source>
</reference>
<reference evidence="3" key="2">
    <citation type="submission" date="2015-01" db="EMBL/GenBank/DDBJ databases">
        <title>Evolutionary Origins and Diversification of the Mycorrhizal Mutualists.</title>
        <authorList>
            <consortium name="DOE Joint Genome Institute"/>
            <consortium name="Mycorrhizal Genomics Consortium"/>
            <person name="Kohler A."/>
            <person name="Kuo A."/>
            <person name="Nagy L.G."/>
            <person name="Floudas D."/>
            <person name="Copeland A."/>
            <person name="Barry K.W."/>
            <person name="Cichocki N."/>
            <person name="Veneault-Fourrey C."/>
            <person name="LaButti K."/>
            <person name="Lindquist E.A."/>
            <person name="Lipzen A."/>
            <person name="Lundell T."/>
            <person name="Morin E."/>
            <person name="Murat C."/>
            <person name="Riley R."/>
            <person name="Ohm R."/>
            <person name="Sun H."/>
            <person name="Tunlid A."/>
            <person name="Henrissat B."/>
            <person name="Grigoriev I.V."/>
            <person name="Hibbett D.S."/>
            <person name="Martin F."/>
        </authorList>
    </citation>
    <scope>NUCLEOTIDE SEQUENCE [LARGE SCALE GENOMIC DNA]</scope>
    <source>
        <strain evidence="3">MUT 4182</strain>
    </source>
</reference>
<dbReference type="EMBL" id="KN822962">
    <property type="protein sequence ID" value="KIO31508.1"/>
    <property type="molecule type" value="Genomic_DNA"/>
</dbReference>
<evidence type="ECO:0000256" key="1">
    <source>
        <dbReference type="SAM" id="MobiDB-lite"/>
    </source>
</evidence>
<dbReference type="Proteomes" id="UP000054248">
    <property type="component" value="Unassembled WGS sequence"/>
</dbReference>
<dbReference type="AlphaFoldDB" id="A0A0C3LC68"/>
<organism evidence="2 3">
    <name type="scientific">Tulasnella calospora MUT 4182</name>
    <dbReference type="NCBI Taxonomy" id="1051891"/>
    <lineage>
        <taxon>Eukaryota</taxon>
        <taxon>Fungi</taxon>
        <taxon>Dikarya</taxon>
        <taxon>Basidiomycota</taxon>
        <taxon>Agaricomycotina</taxon>
        <taxon>Agaricomycetes</taxon>
        <taxon>Cantharellales</taxon>
        <taxon>Tulasnellaceae</taxon>
        <taxon>Tulasnella</taxon>
    </lineage>
</organism>
<evidence type="ECO:0000313" key="2">
    <source>
        <dbReference type="EMBL" id="KIO31508.1"/>
    </source>
</evidence>
<dbReference type="HOGENOM" id="CLU_2962598_0_0_1"/>
<proteinExistence type="predicted"/>
<feature type="compositionally biased region" description="Polar residues" evidence="1">
    <location>
        <begin position="1"/>
        <end position="10"/>
    </location>
</feature>
<gene>
    <name evidence="2" type="ORF">M407DRAFT_241761</name>
</gene>
<protein>
    <submittedName>
        <fullName evidence="2">Uncharacterized protein</fullName>
    </submittedName>
</protein>
<feature type="compositionally biased region" description="Basic residues" evidence="1">
    <location>
        <begin position="18"/>
        <end position="28"/>
    </location>
</feature>
<evidence type="ECO:0000313" key="3">
    <source>
        <dbReference type="Proteomes" id="UP000054248"/>
    </source>
</evidence>